<dbReference type="OrthoDB" id="9813719at2"/>
<dbReference type="PRINTS" id="PR00105">
    <property type="entry name" value="C5METTRFRASE"/>
</dbReference>
<evidence type="ECO:0000313" key="10">
    <source>
        <dbReference type="Proteomes" id="UP000197446"/>
    </source>
</evidence>
<dbReference type="PANTHER" id="PTHR10629">
    <property type="entry name" value="CYTOSINE-SPECIFIC METHYLTRANSFERASE"/>
    <property type="match status" value="1"/>
</dbReference>
<sequence>MKSNNDYQAESGAARATRARTVKGVPTAVGLFVGAGGLDLGFRQAGFKLLAASDFEPEAEATHQLNWPGVPFILEDVRKLTVDRIAEATQGRRPDVVIGGPPCQGFSTLGSRLSADPRNDLVDAFIRIIEGLRPQAVVIENVRAIATEYNGRYRDYIIARLKDIGYHVNFSVLNAADYGVPQLRKRAFFVAFADPRVQYEFPAPTHGPDRLPYETVGKAIMDLARRGESIPNHIQLKHTDKVVARYKLIKEGGMLPPASELPEDIRRENFGSTYKRLHRKAPALTIVPGNNALPIHPTQHRSLTPREAARIQSFPDDYIFTGDRRRQCILVGNAVPPLLAKVIAQSVWERILPLKGAMAELRHAREQLVPKQPPVPRKASLHLTAHIAEDAPGFVDLFSGAGGFKIGFARAGLRPLLCADNNKKVFATHEHNYPNVPFILGDVGLPEVQQSIVESVGGQEPFVVVGGPPCQGFSMFGKRRMADGLGLNPREDPRNRLVFSFVDTVAKLNPRWVVMENVAGFASLDDGWFVEQVVAELKRFGYSNVEHRILNTADYGVPQLRKRFVLIANRTGHVIPWPKRKFHASPEDWQKPYRTVGEAIGDLADDASYRRQTCHVPMNHKPLQVERYKRIPEGGKLDVEALPAELRKGYRTDEVKNFSHVFKRLHRNKPASTMVPGHNAFPIHPWLNRALTVREAARIQTFPDEIEFIGAREDQCMQVGNAFPPLLAELIANNLMRAESGGWLPGAVPKLARYSLLELEVAETQEELPLA</sequence>
<evidence type="ECO:0000256" key="2">
    <source>
        <dbReference type="ARBA" id="ARBA00022679"/>
    </source>
</evidence>
<feature type="active site" evidence="6">
    <location>
        <position position="103"/>
    </location>
</feature>
<dbReference type="EMBL" id="NISI01000002">
    <property type="protein sequence ID" value="OWR04610.1"/>
    <property type="molecule type" value="Genomic_DNA"/>
</dbReference>
<dbReference type="Gene3D" id="3.40.50.150">
    <property type="entry name" value="Vaccinia Virus protein VP39"/>
    <property type="match status" value="2"/>
</dbReference>
<protein>
    <recommendedName>
        <fullName evidence="8">Cytosine-specific methyltransferase</fullName>
        <ecNumber evidence="8">2.1.1.37</ecNumber>
    </recommendedName>
</protein>
<proteinExistence type="inferred from homology"/>
<dbReference type="PANTHER" id="PTHR10629:SF52">
    <property type="entry name" value="DNA (CYTOSINE-5)-METHYLTRANSFERASE 1"/>
    <property type="match status" value="1"/>
</dbReference>
<dbReference type="InterPro" id="IPR029063">
    <property type="entry name" value="SAM-dependent_MTases_sf"/>
</dbReference>
<comment type="catalytic activity">
    <reaction evidence="5 8">
        <text>a 2'-deoxycytidine in DNA + S-adenosyl-L-methionine = a 5-methyl-2'-deoxycytidine in DNA + S-adenosyl-L-homocysteine + H(+)</text>
        <dbReference type="Rhea" id="RHEA:13681"/>
        <dbReference type="Rhea" id="RHEA-COMP:11369"/>
        <dbReference type="Rhea" id="RHEA-COMP:11370"/>
        <dbReference type="ChEBI" id="CHEBI:15378"/>
        <dbReference type="ChEBI" id="CHEBI:57856"/>
        <dbReference type="ChEBI" id="CHEBI:59789"/>
        <dbReference type="ChEBI" id="CHEBI:85452"/>
        <dbReference type="ChEBI" id="CHEBI:85454"/>
        <dbReference type="EC" id="2.1.1.37"/>
    </reaction>
</comment>
<keyword evidence="4" id="KW-0680">Restriction system</keyword>
<accession>A0A254NA48</accession>
<gene>
    <name evidence="9" type="ORF">CDO81_08490</name>
</gene>
<evidence type="ECO:0000256" key="8">
    <source>
        <dbReference type="RuleBase" id="RU000417"/>
    </source>
</evidence>
<dbReference type="InterPro" id="IPR001525">
    <property type="entry name" value="C5_MeTfrase"/>
</dbReference>
<dbReference type="NCBIfam" id="TIGR00675">
    <property type="entry name" value="dcm"/>
    <property type="match status" value="2"/>
</dbReference>
<feature type="active site" evidence="6">
    <location>
        <position position="470"/>
    </location>
</feature>
<dbReference type="RefSeq" id="WP_088482745.1">
    <property type="nucleotide sequence ID" value="NZ_NISI01000002.1"/>
</dbReference>
<keyword evidence="10" id="KW-1185">Reference proteome</keyword>
<dbReference type="GO" id="GO:0003677">
    <property type="term" value="F:DNA binding"/>
    <property type="evidence" value="ECO:0007669"/>
    <property type="project" value="TreeGrafter"/>
</dbReference>
<dbReference type="PROSITE" id="PS51679">
    <property type="entry name" value="SAM_MT_C5"/>
    <property type="match status" value="2"/>
</dbReference>
<dbReference type="Proteomes" id="UP000197446">
    <property type="component" value="Unassembled WGS sequence"/>
</dbReference>
<dbReference type="GO" id="GO:0003886">
    <property type="term" value="F:DNA (cytosine-5-)-methyltransferase activity"/>
    <property type="evidence" value="ECO:0007669"/>
    <property type="project" value="UniProtKB-EC"/>
</dbReference>
<keyword evidence="3 6" id="KW-0949">S-adenosyl-L-methionine</keyword>
<dbReference type="EC" id="2.1.1.37" evidence="8"/>
<dbReference type="InterPro" id="IPR018117">
    <property type="entry name" value="C5_DNA_meth_AS"/>
</dbReference>
<dbReference type="GO" id="GO:0032259">
    <property type="term" value="P:methylation"/>
    <property type="evidence" value="ECO:0007669"/>
    <property type="project" value="UniProtKB-KW"/>
</dbReference>
<evidence type="ECO:0000256" key="4">
    <source>
        <dbReference type="ARBA" id="ARBA00022747"/>
    </source>
</evidence>
<dbReference type="SUPFAM" id="SSF53335">
    <property type="entry name" value="S-adenosyl-L-methionine-dependent methyltransferases"/>
    <property type="match status" value="2"/>
</dbReference>
<dbReference type="GO" id="GO:0009307">
    <property type="term" value="P:DNA restriction-modification system"/>
    <property type="evidence" value="ECO:0007669"/>
    <property type="project" value="UniProtKB-KW"/>
</dbReference>
<evidence type="ECO:0000256" key="1">
    <source>
        <dbReference type="ARBA" id="ARBA00022603"/>
    </source>
</evidence>
<keyword evidence="2 6" id="KW-0808">Transferase</keyword>
<reference evidence="9 10" key="1">
    <citation type="journal article" date="2007" name="Int. J. Syst. Evol. Microbiol.">
        <title>Description of Pelomonas aquatica sp. nov. and Pelomonas puraquae sp. nov., isolated from industrial and haemodialysis water.</title>
        <authorList>
            <person name="Gomila M."/>
            <person name="Bowien B."/>
            <person name="Falsen E."/>
            <person name="Moore E.R."/>
            <person name="Lalucat J."/>
        </authorList>
    </citation>
    <scope>NUCLEOTIDE SEQUENCE [LARGE SCALE GENOMIC DNA]</scope>
    <source>
        <strain evidence="9 10">CCUG 52769</strain>
    </source>
</reference>
<evidence type="ECO:0000256" key="7">
    <source>
        <dbReference type="RuleBase" id="RU000416"/>
    </source>
</evidence>
<evidence type="ECO:0000256" key="5">
    <source>
        <dbReference type="ARBA" id="ARBA00047422"/>
    </source>
</evidence>
<dbReference type="PROSITE" id="PS00094">
    <property type="entry name" value="C5_MTASE_1"/>
    <property type="match status" value="1"/>
</dbReference>
<dbReference type="InterPro" id="IPR050390">
    <property type="entry name" value="C5-Methyltransferase"/>
</dbReference>
<comment type="similarity">
    <text evidence="6 7">Belongs to the class I-like SAM-binding methyltransferase superfamily. C5-methyltransferase family.</text>
</comment>
<keyword evidence="1 6" id="KW-0489">Methyltransferase</keyword>
<dbReference type="Pfam" id="PF00145">
    <property type="entry name" value="DNA_methylase"/>
    <property type="match status" value="2"/>
</dbReference>
<evidence type="ECO:0000256" key="3">
    <source>
        <dbReference type="ARBA" id="ARBA00022691"/>
    </source>
</evidence>
<dbReference type="Gene3D" id="3.90.120.10">
    <property type="entry name" value="DNA Methylase, subunit A, domain 2"/>
    <property type="match status" value="2"/>
</dbReference>
<evidence type="ECO:0000256" key="6">
    <source>
        <dbReference type="PROSITE-ProRule" id="PRU01016"/>
    </source>
</evidence>
<comment type="caution">
    <text evidence="9">The sequence shown here is derived from an EMBL/GenBank/DDBJ whole genome shotgun (WGS) entry which is preliminary data.</text>
</comment>
<dbReference type="AlphaFoldDB" id="A0A254NA48"/>
<evidence type="ECO:0000313" key="9">
    <source>
        <dbReference type="EMBL" id="OWR04610.1"/>
    </source>
</evidence>
<name>A0A254NA48_9BURK</name>
<organism evidence="9 10">
    <name type="scientific">Roseateles puraquae</name>
    <dbReference type="NCBI Taxonomy" id="431059"/>
    <lineage>
        <taxon>Bacteria</taxon>
        <taxon>Pseudomonadati</taxon>
        <taxon>Pseudomonadota</taxon>
        <taxon>Betaproteobacteria</taxon>
        <taxon>Burkholderiales</taxon>
        <taxon>Sphaerotilaceae</taxon>
        <taxon>Roseateles</taxon>
    </lineage>
</organism>
<dbReference type="GO" id="GO:0044027">
    <property type="term" value="P:negative regulation of gene expression via chromosomal CpG island methylation"/>
    <property type="evidence" value="ECO:0007669"/>
    <property type="project" value="TreeGrafter"/>
</dbReference>